<feature type="transmembrane region" description="Helical" evidence="1">
    <location>
        <begin position="186"/>
        <end position="213"/>
    </location>
</feature>
<keyword evidence="1" id="KW-0812">Transmembrane</keyword>
<evidence type="ECO:0000256" key="1">
    <source>
        <dbReference type="SAM" id="Phobius"/>
    </source>
</evidence>
<comment type="caution">
    <text evidence="2">The sequence shown here is derived from an EMBL/GenBank/DDBJ whole genome shotgun (WGS) entry which is preliminary data.</text>
</comment>
<dbReference type="Proteomes" id="UP001210925">
    <property type="component" value="Unassembled WGS sequence"/>
</dbReference>
<feature type="transmembrane region" description="Helical" evidence="1">
    <location>
        <begin position="7"/>
        <end position="29"/>
    </location>
</feature>
<keyword evidence="1" id="KW-0472">Membrane</keyword>
<evidence type="ECO:0000313" key="3">
    <source>
        <dbReference type="Proteomes" id="UP001210925"/>
    </source>
</evidence>
<dbReference type="EMBL" id="JADGKB010000134">
    <property type="protein sequence ID" value="KAJ3252660.1"/>
    <property type="molecule type" value="Genomic_DNA"/>
</dbReference>
<evidence type="ECO:0000313" key="2">
    <source>
        <dbReference type="EMBL" id="KAJ3252660.1"/>
    </source>
</evidence>
<name>A0AAD5UE15_9FUNG</name>
<proteinExistence type="predicted"/>
<organism evidence="2 3">
    <name type="scientific">Boothiomyces macroporosus</name>
    <dbReference type="NCBI Taxonomy" id="261099"/>
    <lineage>
        <taxon>Eukaryota</taxon>
        <taxon>Fungi</taxon>
        <taxon>Fungi incertae sedis</taxon>
        <taxon>Chytridiomycota</taxon>
        <taxon>Chytridiomycota incertae sedis</taxon>
        <taxon>Chytridiomycetes</taxon>
        <taxon>Rhizophydiales</taxon>
        <taxon>Terramycetaceae</taxon>
        <taxon>Boothiomyces</taxon>
    </lineage>
</organism>
<feature type="transmembrane region" description="Helical" evidence="1">
    <location>
        <begin position="143"/>
        <end position="166"/>
    </location>
</feature>
<feature type="transmembrane region" description="Helical" evidence="1">
    <location>
        <begin position="49"/>
        <end position="75"/>
    </location>
</feature>
<accession>A0AAD5UE15</accession>
<feature type="transmembrane region" description="Helical" evidence="1">
    <location>
        <begin position="96"/>
        <end position="115"/>
    </location>
</feature>
<keyword evidence="3" id="KW-1185">Reference proteome</keyword>
<sequence>MQYSGLLQIIVTIELGVFAVLGKAMVLSTTKGNHVYYDRVDIQTSSSTIVNYIASICFVSSFVPIYFAALLQIYVMKKILDDRDTKSRRVVLQYPHIIFALAYFTGVLFMVSFAIEAYYSDKQYFTVAGVYIVPNIQYYTMKIMYLFGLLITVIACGLSLQSFKLLQANKEKMFAAARKSNVPNYVIYQVLQIGYTLPIIGFSKGFELLMWYYPSPVNVYYGTFGMVIFSLTPLLAFIGNGAHKNIYPHVPLFSGFLEKMFAAITSKNNDVKLKLVVVTNDSLANSTLKAK</sequence>
<dbReference type="AlphaFoldDB" id="A0AAD5UE15"/>
<feature type="transmembrane region" description="Helical" evidence="1">
    <location>
        <begin position="219"/>
        <end position="238"/>
    </location>
</feature>
<reference evidence="2" key="1">
    <citation type="submission" date="2020-05" db="EMBL/GenBank/DDBJ databases">
        <title>Phylogenomic resolution of chytrid fungi.</title>
        <authorList>
            <person name="Stajich J.E."/>
            <person name="Amses K."/>
            <person name="Simmons R."/>
            <person name="Seto K."/>
            <person name="Myers J."/>
            <person name="Bonds A."/>
            <person name="Quandt C.A."/>
            <person name="Barry K."/>
            <person name="Liu P."/>
            <person name="Grigoriev I."/>
            <person name="Longcore J.E."/>
            <person name="James T.Y."/>
        </authorList>
    </citation>
    <scope>NUCLEOTIDE SEQUENCE</scope>
    <source>
        <strain evidence="2">PLAUS21</strain>
    </source>
</reference>
<gene>
    <name evidence="2" type="ORF">HK103_001363</name>
</gene>
<protein>
    <submittedName>
        <fullName evidence="2">Uncharacterized protein</fullName>
    </submittedName>
</protein>
<keyword evidence="1" id="KW-1133">Transmembrane helix</keyword>